<dbReference type="EMBL" id="JAYMYQ010000009">
    <property type="protein sequence ID" value="KAK7312264.1"/>
    <property type="molecule type" value="Genomic_DNA"/>
</dbReference>
<dbReference type="PANTHER" id="PTHR31929">
    <property type="entry name" value="SAUR-LIKE AUXIN-RESPONSIVE PROTEIN FAMILY-RELATED"/>
    <property type="match status" value="1"/>
</dbReference>
<evidence type="ECO:0000256" key="1">
    <source>
        <dbReference type="ARBA" id="ARBA00006974"/>
    </source>
</evidence>
<dbReference type="GO" id="GO:0009733">
    <property type="term" value="P:response to auxin"/>
    <property type="evidence" value="ECO:0007669"/>
    <property type="project" value="InterPro"/>
</dbReference>
<sequence length="178" mass="20410">MVYKWRSTVIADNDKANSVKTRNKKIFGRQKRWMSILHTLAVPLYIVIRMDYSNGTELADKVKTVCSGIEIAEQTHFIYMMGIRLPYMVHAKQIFKSTSQHVQNGKQSNVPKGHVAVYVGELQKKRFVVPISYLNHPLFLDLLNRAEEEFGFNHPMGGLTIPCKEDAFINLTSQLRAL</sequence>
<accession>A0AAN9KAJ5</accession>
<proteinExistence type="inferred from homology"/>
<evidence type="ECO:0000313" key="3">
    <source>
        <dbReference type="Proteomes" id="UP001367508"/>
    </source>
</evidence>
<reference evidence="2 3" key="1">
    <citation type="submission" date="2024-01" db="EMBL/GenBank/DDBJ databases">
        <title>The genomes of 5 underutilized Papilionoideae crops provide insights into root nodulation and disease resistanc.</title>
        <authorList>
            <person name="Jiang F."/>
        </authorList>
    </citation>
    <scope>NUCLEOTIDE SEQUENCE [LARGE SCALE GENOMIC DNA]</scope>
    <source>
        <strain evidence="2">LVBAO_FW01</strain>
        <tissue evidence="2">Leaves</tissue>
    </source>
</reference>
<organism evidence="2 3">
    <name type="scientific">Canavalia gladiata</name>
    <name type="common">Sword bean</name>
    <name type="synonym">Dolichos gladiatus</name>
    <dbReference type="NCBI Taxonomy" id="3824"/>
    <lineage>
        <taxon>Eukaryota</taxon>
        <taxon>Viridiplantae</taxon>
        <taxon>Streptophyta</taxon>
        <taxon>Embryophyta</taxon>
        <taxon>Tracheophyta</taxon>
        <taxon>Spermatophyta</taxon>
        <taxon>Magnoliopsida</taxon>
        <taxon>eudicotyledons</taxon>
        <taxon>Gunneridae</taxon>
        <taxon>Pentapetalae</taxon>
        <taxon>rosids</taxon>
        <taxon>fabids</taxon>
        <taxon>Fabales</taxon>
        <taxon>Fabaceae</taxon>
        <taxon>Papilionoideae</taxon>
        <taxon>50 kb inversion clade</taxon>
        <taxon>NPAAA clade</taxon>
        <taxon>indigoferoid/millettioid clade</taxon>
        <taxon>Phaseoleae</taxon>
        <taxon>Canavalia</taxon>
    </lineage>
</organism>
<protein>
    <submittedName>
        <fullName evidence="2">Uncharacterized protein</fullName>
    </submittedName>
</protein>
<keyword evidence="3" id="KW-1185">Reference proteome</keyword>
<dbReference type="AlphaFoldDB" id="A0AAN9KAJ5"/>
<dbReference type="Pfam" id="PF02519">
    <property type="entry name" value="Auxin_inducible"/>
    <property type="match status" value="1"/>
</dbReference>
<name>A0AAN9KAJ5_CANGL</name>
<comment type="caution">
    <text evidence="2">The sequence shown here is derived from an EMBL/GenBank/DDBJ whole genome shotgun (WGS) entry which is preliminary data.</text>
</comment>
<dbReference type="InterPro" id="IPR003676">
    <property type="entry name" value="SAUR_fam"/>
</dbReference>
<gene>
    <name evidence="2" type="ORF">VNO77_36015</name>
</gene>
<comment type="similarity">
    <text evidence="1">Belongs to the ARG7 family.</text>
</comment>
<dbReference type="Proteomes" id="UP001367508">
    <property type="component" value="Unassembled WGS sequence"/>
</dbReference>
<evidence type="ECO:0000313" key="2">
    <source>
        <dbReference type="EMBL" id="KAK7312264.1"/>
    </source>
</evidence>